<feature type="transmembrane region" description="Helical" evidence="7">
    <location>
        <begin position="270"/>
        <end position="295"/>
    </location>
</feature>
<dbReference type="InterPro" id="IPR004638">
    <property type="entry name" value="EmrB-like"/>
</dbReference>
<dbReference type="PANTHER" id="PTHR42718:SF24">
    <property type="entry name" value="MAJOR FACILITATOR SUPERFAMILY (MFS) PROFILE DOMAIN-CONTAINING PROTEIN"/>
    <property type="match status" value="1"/>
</dbReference>
<keyword evidence="3" id="KW-1003">Cell membrane</keyword>
<dbReference type="Gene3D" id="1.20.1250.20">
    <property type="entry name" value="MFS general substrate transporter like domains"/>
    <property type="match status" value="1"/>
</dbReference>
<keyword evidence="2" id="KW-0813">Transport</keyword>
<dbReference type="AlphaFoldDB" id="A0A3L7JXF1"/>
<dbReference type="Pfam" id="PF07690">
    <property type="entry name" value="MFS_1"/>
    <property type="match status" value="1"/>
</dbReference>
<keyword evidence="10" id="KW-1185">Reference proteome</keyword>
<feature type="transmembrane region" description="Helical" evidence="7">
    <location>
        <begin position="55"/>
        <end position="76"/>
    </location>
</feature>
<feature type="transmembrane region" description="Helical" evidence="7">
    <location>
        <begin position="171"/>
        <end position="191"/>
    </location>
</feature>
<dbReference type="InterPro" id="IPR020846">
    <property type="entry name" value="MFS_dom"/>
</dbReference>
<feature type="transmembrane region" description="Helical" evidence="7">
    <location>
        <begin position="458"/>
        <end position="476"/>
    </location>
</feature>
<dbReference type="RefSeq" id="WP_121681432.1">
    <property type="nucleotide sequence ID" value="NZ_RCVZ01000010.1"/>
</dbReference>
<evidence type="ECO:0000256" key="7">
    <source>
        <dbReference type="SAM" id="Phobius"/>
    </source>
</evidence>
<feature type="transmembrane region" description="Helical" evidence="7">
    <location>
        <begin position="83"/>
        <end position="101"/>
    </location>
</feature>
<reference evidence="9 10" key="1">
    <citation type="submission" date="2018-10" db="EMBL/GenBank/DDBJ databases">
        <title>Falsibacillus sp. genome draft.</title>
        <authorList>
            <person name="Shi S."/>
        </authorList>
    </citation>
    <scope>NUCLEOTIDE SEQUENCE [LARGE SCALE GENOMIC DNA]</scope>
    <source>
        <strain evidence="9 10">GY 10110</strain>
    </source>
</reference>
<name>A0A3L7JXF1_9BACI</name>
<evidence type="ECO:0000256" key="4">
    <source>
        <dbReference type="ARBA" id="ARBA00022692"/>
    </source>
</evidence>
<keyword evidence="5 7" id="KW-1133">Transmembrane helix</keyword>
<keyword evidence="6 7" id="KW-0472">Membrane</keyword>
<dbReference type="Proteomes" id="UP000276770">
    <property type="component" value="Unassembled WGS sequence"/>
</dbReference>
<dbReference type="PANTHER" id="PTHR42718">
    <property type="entry name" value="MAJOR FACILITATOR SUPERFAMILY MULTIDRUG TRANSPORTER MFSC"/>
    <property type="match status" value="1"/>
</dbReference>
<feature type="transmembrane region" description="Helical" evidence="7">
    <location>
        <begin position="335"/>
        <end position="352"/>
    </location>
</feature>
<evidence type="ECO:0000256" key="3">
    <source>
        <dbReference type="ARBA" id="ARBA00022475"/>
    </source>
</evidence>
<comment type="caution">
    <text evidence="9">The sequence shown here is derived from an EMBL/GenBank/DDBJ whole genome shotgun (WGS) entry which is preliminary data.</text>
</comment>
<dbReference type="EMBL" id="RCVZ01000010">
    <property type="protein sequence ID" value="RLQ94341.1"/>
    <property type="molecule type" value="Genomic_DNA"/>
</dbReference>
<keyword evidence="4 7" id="KW-0812">Transmembrane</keyword>
<evidence type="ECO:0000313" key="9">
    <source>
        <dbReference type="EMBL" id="RLQ94341.1"/>
    </source>
</evidence>
<evidence type="ECO:0000259" key="8">
    <source>
        <dbReference type="PROSITE" id="PS50850"/>
    </source>
</evidence>
<evidence type="ECO:0000313" key="10">
    <source>
        <dbReference type="Proteomes" id="UP000276770"/>
    </source>
</evidence>
<sequence>MAEAKQQPQEDYNRIAIVAVLLVSAFVAILNQTLLNTALPTIMDDLKIEPNTAQWLMTGFLLVNGIMIPVTAFLIGTFTTRRLFFIAMGLFTTGTLIAGLAPNFPVLLTGRIVQAGGAGIMMPLMQTVLLMVFPPEKRGAAMGMAGLVIAFGPAIGPTLSGWLVEHYTWRVPFFVILPIAIGSIIFGIFALKNVTKQTNPTIDVLSIVLSSIGFGGLLYGLSTAGSDGWDDAKVYVSVIIGAISLIVFILRQFKLEQPILEFRVFKHGIFAIASTTTMIVMMAMLGAELLLPIYMQSMRGFSAFESGLLLLPGAVVMGIMSPIAGKIFDKIGARWLAVVGLSIVAATTYQYTDLTVDTSYTFILIIYAIRMMGISMVMMPVSTAGLNQLPKRLLPHGTAMNNTMRTVAGSIGTALLVTVMSNATKNFDPNMADYKGVPAAQLKQKIMSDAMIHGIDRAFFVATIIAIVGILLSFFLKKTPPNLAE</sequence>
<comment type="subcellular location">
    <subcellularLocation>
        <location evidence="1">Cell membrane</location>
        <topology evidence="1">Multi-pass membrane protein</topology>
    </subcellularLocation>
</comment>
<dbReference type="PRINTS" id="PR01036">
    <property type="entry name" value="TCRTETB"/>
</dbReference>
<dbReference type="Gene3D" id="1.20.1720.10">
    <property type="entry name" value="Multidrug resistance protein D"/>
    <property type="match status" value="1"/>
</dbReference>
<evidence type="ECO:0000256" key="5">
    <source>
        <dbReference type="ARBA" id="ARBA00022989"/>
    </source>
</evidence>
<feature type="transmembrane region" description="Helical" evidence="7">
    <location>
        <begin position="307"/>
        <end position="328"/>
    </location>
</feature>
<dbReference type="OrthoDB" id="9816041at2"/>
<gene>
    <name evidence="9" type="ORF">D9X91_14915</name>
</gene>
<feature type="transmembrane region" description="Helical" evidence="7">
    <location>
        <begin position="234"/>
        <end position="250"/>
    </location>
</feature>
<feature type="transmembrane region" description="Helical" evidence="7">
    <location>
        <begin position="203"/>
        <end position="222"/>
    </location>
</feature>
<feature type="transmembrane region" description="Helical" evidence="7">
    <location>
        <begin position="140"/>
        <end position="159"/>
    </location>
</feature>
<protein>
    <submittedName>
        <fullName evidence="9">DHA2 family efflux MFS transporter permease subunit</fullName>
    </submittedName>
</protein>
<feature type="transmembrane region" description="Helical" evidence="7">
    <location>
        <begin position="364"/>
        <end position="386"/>
    </location>
</feature>
<dbReference type="GO" id="GO:0022857">
    <property type="term" value="F:transmembrane transporter activity"/>
    <property type="evidence" value="ECO:0007669"/>
    <property type="project" value="InterPro"/>
</dbReference>
<proteinExistence type="predicted"/>
<evidence type="ECO:0000256" key="1">
    <source>
        <dbReference type="ARBA" id="ARBA00004651"/>
    </source>
</evidence>
<feature type="domain" description="Major facilitator superfamily (MFS) profile" evidence="8">
    <location>
        <begin position="17"/>
        <end position="481"/>
    </location>
</feature>
<organism evidence="9 10">
    <name type="scientific">Falsibacillus albus</name>
    <dbReference type="NCBI Taxonomy" id="2478915"/>
    <lineage>
        <taxon>Bacteria</taxon>
        <taxon>Bacillati</taxon>
        <taxon>Bacillota</taxon>
        <taxon>Bacilli</taxon>
        <taxon>Bacillales</taxon>
        <taxon>Bacillaceae</taxon>
        <taxon>Falsibacillus</taxon>
    </lineage>
</organism>
<dbReference type="CDD" id="cd17503">
    <property type="entry name" value="MFS_LmrB_MDR_like"/>
    <property type="match status" value="1"/>
</dbReference>
<dbReference type="InterPro" id="IPR036259">
    <property type="entry name" value="MFS_trans_sf"/>
</dbReference>
<feature type="transmembrane region" description="Helical" evidence="7">
    <location>
        <begin position="113"/>
        <end position="133"/>
    </location>
</feature>
<evidence type="ECO:0000256" key="2">
    <source>
        <dbReference type="ARBA" id="ARBA00022448"/>
    </source>
</evidence>
<dbReference type="PROSITE" id="PS50850">
    <property type="entry name" value="MFS"/>
    <property type="match status" value="1"/>
</dbReference>
<dbReference type="InterPro" id="IPR011701">
    <property type="entry name" value="MFS"/>
</dbReference>
<dbReference type="GO" id="GO:0005886">
    <property type="term" value="C:plasma membrane"/>
    <property type="evidence" value="ECO:0007669"/>
    <property type="project" value="UniProtKB-SubCell"/>
</dbReference>
<feature type="transmembrane region" description="Helical" evidence="7">
    <location>
        <begin position="407"/>
        <end position="424"/>
    </location>
</feature>
<accession>A0A3L7JXF1</accession>
<feature type="transmembrane region" description="Helical" evidence="7">
    <location>
        <begin position="12"/>
        <end position="35"/>
    </location>
</feature>
<dbReference type="NCBIfam" id="TIGR00711">
    <property type="entry name" value="efflux_EmrB"/>
    <property type="match status" value="1"/>
</dbReference>
<dbReference type="SUPFAM" id="SSF103473">
    <property type="entry name" value="MFS general substrate transporter"/>
    <property type="match status" value="1"/>
</dbReference>
<evidence type="ECO:0000256" key="6">
    <source>
        <dbReference type="ARBA" id="ARBA00023136"/>
    </source>
</evidence>